<keyword evidence="5" id="KW-0949">S-adenosyl-L-methionine</keyword>
<dbReference type="InterPro" id="IPR019787">
    <property type="entry name" value="Znf_PHD-finger"/>
</dbReference>
<evidence type="ECO:0000256" key="10">
    <source>
        <dbReference type="ARBA" id="ARBA00023117"/>
    </source>
</evidence>
<dbReference type="PRINTS" id="PR00503">
    <property type="entry name" value="BROMODOMAIN"/>
</dbReference>
<dbReference type="PROSITE" id="PS50016">
    <property type="entry name" value="ZF_PHD_2"/>
    <property type="match status" value="1"/>
</dbReference>
<evidence type="ECO:0000256" key="9">
    <source>
        <dbReference type="ARBA" id="ARBA00022853"/>
    </source>
</evidence>
<dbReference type="EC" id="2.1.1.354" evidence="2"/>
<feature type="region of interest" description="Disordered" evidence="17">
    <location>
        <begin position="698"/>
        <end position="785"/>
    </location>
</feature>
<keyword evidence="11" id="KW-0539">Nucleus</keyword>
<keyword evidence="7 16" id="KW-0863">Zinc-finger</keyword>
<evidence type="ECO:0000256" key="15">
    <source>
        <dbReference type="PROSITE-ProRule" id="PRU00035"/>
    </source>
</evidence>
<evidence type="ECO:0000256" key="4">
    <source>
        <dbReference type="ARBA" id="ARBA00022679"/>
    </source>
</evidence>
<feature type="compositionally biased region" description="Acidic residues" evidence="17">
    <location>
        <begin position="176"/>
        <end position="199"/>
    </location>
</feature>
<evidence type="ECO:0000256" key="8">
    <source>
        <dbReference type="ARBA" id="ARBA00022833"/>
    </source>
</evidence>
<keyword evidence="6" id="KW-0479">Metal-binding</keyword>
<comment type="catalytic activity">
    <reaction evidence="12">
        <text>L-lysyl(4)-[histone H3] + 3 S-adenosyl-L-methionine = N(6),N(6),N(6)-trimethyl-L-lysyl(4)-[histone H3] + 3 S-adenosyl-L-homocysteine + 3 H(+)</text>
        <dbReference type="Rhea" id="RHEA:60260"/>
        <dbReference type="Rhea" id="RHEA-COMP:15537"/>
        <dbReference type="Rhea" id="RHEA-COMP:15547"/>
        <dbReference type="ChEBI" id="CHEBI:15378"/>
        <dbReference type="ChEBI" id="CHEBI:29969"/>
        <dbReference type="ChEBI" id="CHEBI:57856"/>
        <dbReference type="ChEBI" id="CHEBI:59789"/>
        <dbReference type="ChEBI" id="CHEBI:61961"/>
        <dbReference type="EC" id="2.1.1.354"/>
    </reaction>
</comment>
<dbReference type="Pfam" id="PF00628">
    <property type="entry name" value="PHD"/>
    <property type="match status" value="1"/>
</dbReference>
<proteinExistence type="predicted"/>
<feature type="domain" description="Post-SET" evidence="21">
    <location>
        <begin position="1273"/>
        <end position="1289"/>
    </location>
</feature>
<dbReference type="Gene3D" id="1.20.920.10">
    <property type="entry name" value="Bromodomain-like"/>
    <property type="match status" value="1"/>
</dbReference>
<dbReference type="InterPro" id="IPR046341">
    <property type="entry name" value="SET_dom_sf"/>
</dbReference>
<dbReference type="EMBL" id="HBIM01015439">
    <property type="protein sequence ID" value="CAE0415054.1"/>
    <property type="molecule type" value="Transcribed_RNA"/>
</dbReference>
<evidence type="ECO:0000259" key="18">
    <source>
        <dbReference type="PROSITE" id="PS50014"/>
    </source>
</evidence>
<feature type="region of interest" description="Disordered" evidence="17">
    <location>
        <begin position="176"/>
        <end position="271"/>
    </location>
</feature>
<name>A0A7S3P5V4_9STRA</name>
<dbReference type="GO" id="GO:0008270">
    <property type="term" value="F:zinc ion binding"/>
    <property type="evidence" value="ECO:0007669"/>
    <property type="project" value="UniProtKB-KW"/>
</dbReference>
<feature type="region of interest" description="Disordered" evidence="17">
    <location>
        <begin position="99"/>
        <end position="120"/>
    </location>
</feature>
<evidence type="ECO:0000256" key="5">
    <source>
        <dbReference type="ARBA" id="ARBA00022691"/>
    </source>
</evidence>
<dbReference type="SMART" id="SM00249">
    <property type="entry name" value="PHD"/>
    <property type="match status" value="2"/>
</dbReference>
<dbReference type="InterPro" id="IPR044570">
    <property type="entry name" value="Set1-like"/>
</dbReference>
<evidence type="ECO:0000256" key="6">
    <source>
        <dbReference type="ARBA" id="ARBA00022723"/>
    </source>
</evidence>
<dbReference type="SUPFAM" id="SSF47370">
    <property type="entry name" value="Bromodomain"/>
    <property type="match status" value="1"/>
</dbReference>
<sequence length="1326" mass="150273">MTNGSIVSVNIILNGTTLTSADASAIDTVKDGYLGNDGNQFYCQVCQGFGDVVCCDGCPSVFHPHCVPQGPSKDSLDNNEDPWFCPNCIIKMKPIKVEKQPKKVEKQARRSDKGDRLSSHHRCTDCHEVLEGVDVKPCDQCGNYVHHPSCHTDKPQTKRALCSTCFAVDALSQEDEAEFEEEDIAEEKQDEDLAEDENSQMDVSGGGMDHDSDEEGSGVRQTKRKKRKHSIDESGRKNRKDGSAKKKKKKKNSLPVDDAASQEESQASYATPTKPLPIAQATPAFFFYLAENRWKIERVLSKRSRAFNRLSRGRERNGFVAKEAAIWWSKLRPSDHKRYVNMSMRDFEGRVIEWKEDKSIREMSLDIGSTEIDPDTDLKDYSEEDKRLTVRKHKRLFISTSVGSKIFKPEADQNYNRVMMDLLHDSRFHPLPMLGVNRDLGTEDNNEKEDPSSKVLIPHFEIHGPVASSVGDECLGCLRGWVHFCPVLQRRLPALEPRAKLQPPLSSLLATRIGLGIRQPVWKKEFPPSQAKDNEPNLFEVRASDDYKKLKDLPVLPSATLDDTNERMDDVVEFIEQAIAMRVPEPPRPEDDPNFAKAVEALPGRPKDSAADAANALHKCGRCRAILKGDTGCFQCRRAQLVINLAKRNKQDTGKILRIQTNMLGRVNLQERSETQSSRDQAVASAILRERWMPHTVLEPPTIYTPDPSKRPETFEQESSIAESSEDSDNETTSHQSMEIDSPTQTETPRTVSVRPETGEKDRPVRSARSSASFSESYEPEEHQAVLEENRKQVNSFQRRVVTVACCGMLHALLRRDPLMLFHHEVTIEGYLDVVKNPIDYSKIRDKVMKDGYQSVAAFSSDVKLLCENALLYNAQNTIYAKVANEMLELLATMQKDAVNWISTLRDVYARHLAGDEVRRRKMMARLEDISHSSEDEGDPFEELRAEWPEAVEMLENEEWIKAQVDSDFIRTKENEIAYYGSLAVSRAAYAAEVSLAPYTDSKGVFNIVGMRSHLEDQALRERVDGEVANFVGPPRLKDPSTWREESVHRLLRRLQSRRLDAKTASEQGCARCDGLDLGQDVQIATKAEQAAGKAKRSEEHGELNRVDRSRMHLTTGLASANNREVITKRKQQTQAEQFDSVNDACVSVRGSKIHGWGLYADQEFEEEDVVAEYVGEYINNETAEEREKLYRDQRIQDYMFRVNDDLVIDATIKGGNGRYANHSCGPNCYAKNIPADGKKGLRRVMIIALKPIKVNEEITYDYQFPLEMDLDNRLPCNCRAETCRGFMNWDLPERGNVTPMLVQKRGANMRDRIRRLGRPLKRDEN</sequence>
<evidence type="ECO:0000259" key="19">
    <source>
        <dbReference type="PROSITE" id="PS50016"/>
    </source>
</evidence>
<keyword evidence="10 15" id="KW-0103">Bromodomain</keyword>
<dbReference type="Pfam" id="PF00439">
    <property type="entry name" value="Bromodomain"/>
    <property type="match status" value="1"/>
</dbReference>
<dbReference type="SUPFAM" id="SSF57903">
    <property type="entry name" value="FYVE/PHD zinc finger"/>
    <property type="match status" value="1"/>
</dbReference>
<comment type="catalytic activity">
    <reaction evidence="13">
        <text>N(6)-methyl-L-lysyl(4)-[histone H3] + S-adenosyl-L-methionine = N(6),N(6)-dimethyl-L-lysyl(4)-[histone H3] + S-adenosyl-L-homocysteine + H(+)</text>
        <dbReference type="Rhea" id="RHEA:60268"/>
        <dbReference type="Rhea" id="RHEA-COMP:15540"/>
        <dbReference type="Rhea" id="RHEA-COMP:15543"/>
        <dbReference type="ChEBI" id="CHEBI:15378"/>
        <dbReference type="ChEBI" id="CHEBI:57856"/>
        <dbReference type="ChEBI" id="CHEBI:59789"/>
        <dbReference type="ChEBI" id="CHEBI:61929"/>
        <dbReference type="ChEBI" id="CHEBI:61976"/>
    </reaction>
</comment>
<evidence type="ECO:0000256" key="1">
    <source>
        <dbReference type="ARBA" id="ARBA00004123"/>
    </source>
</evidence>
<dbReference type="PANTHER" id="PTHR45814">
    <property type="entry name" value="HISTONE-LYSINE N-METHYLTRANSFERASE SETD1"/>
    <property type="match status" value="1"/>
</dbReference>
<reference evidence="22" key="1">
    <citation type="submission" date="2021-01" db="EMBL/GenBank/DDBJ databases">
        <authorList>
            <person name="Corre E."/>
            <person name="Pelletier E."/>
            <person name="Niang G."/>
            <person name="Scheremetjew M."/>
            <person name="Finn R."/>
            <person name="Kale V."/>
            <person name="Holt S."/>
            <person name="Cochrane G."/>
            <person name="Meng A."/>
            <person name="Brown T."/>
            <person name="Cohen L."/>
        </authorList>
    </citation>
    <scope>NUCLEOTIDE SEQUENCE</scope>
    <source>
        <strain evidence="22">CCMP127</strain>
    </source>
</reference>
<evidence type="ECO:0000256" key="3">
    <source>
        <dbReference type="ARBA" id="ARBA00022603"/>
    </source>
</evidence>
<dbReference type="InterPro" id="IPR001965">
    <property type="entry name" value="Znf_PHD"/>
</dbReference>
<dbReference type="GO" id="GO:0140999">
    <property type="term" value="F:histone H3K4 trimethyltransferase activity"/>
    <property type="evidence" value="ECO:0007669"/>
    <property type="project" value="UniProtKB-EC"/>
</dbReference>
<dbReference type="SMART" id="SM00317">
    <property type="entry name" value="SET"/>
    <property type="match status" value="1"/>
</dbReference>
<feature type="domain" description="Bromo" evidence="18">
    <location>
        <begin position="828"/>
        <end position="881"/>
    </location>
</feature>
<feature type="compositionally biased region" description="Basic and acidic residues" evidence="17">
    <location>
        <begin position="230"/>
        <end position="244"/>
    </location>
</feature>
<accession>A0A7S3P5V4</accession>
<keyword evidence="4" id="KW-0808">Transferase</keyword>
<organism evidence="22">
    <name type="scientific">Amphora coffeiformis</name>
    <dbReference type="NCBI Taxonomy" id="265554"/>
    <lineage>
        <taxon>Eukaryota</taxon>
        <taxon>Sar</taxon>
        <taxon>Stramenopiles</taxon>
        <taxon>Ochrophyta</taxon>
        <taxon>Bacillariophyta</taxon>
        <taxon>Bacillariophyceae</taxon>
        <taxon>Bacillariophycidae</taxon>
        <taxon>Thalassiophysales</taxon>
        <taxon>Catenulaceae</taxon>
        <taxon>Amphora</taxon>
    </lineage>
</organism>
<dbReference type="SUPFAM" id="SSF82199">
    <property type="entry name" value="SET domain"/>
    <property type="match status" value="1"/>
</dbReference>
<evidence type="ECO:0000256" key="12">
    <source>
        <dbReference type="ARBA" id="ARBA00047571"/>
    </source>
</evidence>
<dbReference type="PROSITE" id="PS50014">
    <property type="entry name" value="BROMODOMAIN_2"/>
    <property type="match status" value="1"/>
</dbReference>
<dbReference type="InterPro" id="IPR013083">
    <property type="entry name" value="Znf_RING/FYVE/PHD"/>
</dbReference>
<dbReference type="PROSITE" id="PS50280">
    <property type="entry name" value="SET"/>
    <property type="match status" value="1"/>
</dbReference>
<keyword evidence="3" id="KW-0489">Methyltransferase</keyword>
<evidence type="ECO:0000256" key="14">
    <source>
        <dbReference type="ARBA" id="ARBA00049129"/>
    </source>
</evidence>
<evidence type="ECO:0000256" key="7">
    <source>
        <dbReference type="ARBA" id="ARBA00022771"/>
    </source>
</evidence>
<evidence type="ECO:0000256" key="11">
    <source>
        <dbReference type="ARBA" id="ARBA00023242"/>
    </source>
</evidence>
<dbReference type="PROSITE" id="PS01359">
    <property type="entry name" value="ZF_PHD_1"/>
    <property type="match status" value="1"/>
</dbReference>
<feature type="compositionally biased region" description="Low complexity" evidence="17">
    <location>
        <begin position="767"/>
        <end position="777"/>
    </location>
</feature>
<dbReference type="Pfam" id="PF00856">
    <property type="entry name" value="SET"/>
    <property type="match status" value="1"/>
</dbReference>
<dbReference type="InterPro" id="IPR036427">
    <property type="entry name" value="Bromodomain-like_sf"/>
</dbReference>
<feature type="compositionally biased region" description="Low complexity" evidence="17">
    <location>
        <begin position="257"/>
        <end position="268"/>
    </location>
</feature>
<keyword evidence="8" id="KW-0862">Zinc</keyword>
<dbReference type="PROSITE" id="PS50868">
    <property type="entry name" value="POST_SET"/>
    <property type="match status" value="1"/>
</dbReference>
<dbReference type="GO" id="GO:0048188">
    <property type="term" value="C:Set1C/COMPASS complex"/>
    <property type="evidence" value="ECO:0007669"/>
    <property type="project" value="TreeGrafter"/>
</dbReference>
<protein>
    <recommendedName>
        <fullName evidence="2">[histone H3]-lysine(4) N-trimethyltransferase</fullName>
        <ecNumber evidence="2">2.1.1.354</ecNumber>
    </recommendedName>
</protein>
<dbReference type="InterPro" id="IPR019786">
    <property type="entry name" value="Zinc_finger_PHD-type_CS"/>
</dbReference>
<dbReference type="InterPro" id="IPR001487">
    <property type="entry name" value="Bromodomain"/>
</dbReference>
<evidence type="ECO:0000256" key="17">
    <source>
        <dbReference type="SAM" id="MobiDB-lite"/>
    </source>
</evidence>
<dbReference type="InterPro" id="IPR011011">
    <property type="entry name" value="Znf_FYVE_PHD"/>
</dbReference>
<evidence type="ECO:0000313" key="22">
    <source>
        <dbReference type="EMBL" id="CAE0415054.1"/>
    </source>
</evidence>
<feature type="domain" description="PHD-type" evidence="19">
    <location>
        <begin position="40"/>
        <end position="91"/>
    </location>
</feature>
<comment type="subcellular location">
    <subcellularLocation>
        <location evidence="1">Nucleus</location>
    </subcellularLocation>
</comment>
<evidence type="ECO:0000256" key="13">
    <source>
        <dbReference type="ARBA" id="ARBA00047583"/>
    </source>
</evidence>
<feature type="domain" description="SET" evidence="20">
    <location>
        <begin position="1145"/>
        <end position="1264"/>
    </location>
</feature>
<dbReference type="PANTHER" id="PTHR45814:SF2">
    <property type="entry name" value="HISTONE-LYSINE N-METHYLTRANSFERASE SETD1"/>
    <property type="match status" value="1"/>
</dbReference>
<evidence type="ECO:0000256" key="2">
    <source>
        <dbReference type="ARBA" id="ARBA00012182"/>
    </source>
</evidence>
<dbReference type="Gene3D" id="2.170.270.10">
    <property type="entry name" value="SET domain"/>
    <property type="match status" value="1"/>
</dbReference>
<keyword evidence="9" id="KW-0156">Chromatin regulator</keyword>
<dbReference type="GO" id="GO:0032259">
    <property type="term" value="P:methylation"/>
    <property type="evidence" value="ECO:0007669"/>
    <property type="project" value="UniProtKB-KW"/>
</dbReference>
<evidence type="ECO:0000259" key="21">
    <source>
        <dbReference type="PROSITE" id="PS50868"/>
    </source>
</evidence>
<dbReference type="SMART" id="SM00297">
    <property type="entry name" value="BROMO"/>
    <property type="match status" value="1"/>
</dbReference>
<dbReference type="CDD" id="cd04369">
    <property type="entry name" value="Bromodomain"/>
    <property type="match status" value="1"/>
</dbReference>
<dbReference type="InterPro" id="IPR001214">
    <property type="entry name" value="SET_dom"/>
</dbReference>
<gene>
    <name evidence="22" type="ORF">ACOF00016_LOCUS12205</name>
</gene>
<dbReference type="Gene3D" id="3.30.40.10">
    <property type="entry name" value="Zinc/RING finger domain, C3HC4 (zinc finger)"/>
    <property type="match status" value="1"/>
</dbReference>
<feature type="compositionally biased region" description="Polar residues" evidence="17">
    <location>
        <begin position="735"/>
        <end position="751"/>
    </location>
</feature>
<comment type="catalytic activity">
    <reaction evidence="14">
        <text>N(6),N(6)-dimethyl-L-lysyl(4)-[histone H3] + S-adenosyl-L-methionine = N(6),N(6),N(6)-trimethyl-L-lysyl(4)-[histone H3] + S-adenosyl-L-homocysteine + H(+)</text>
        <dbReference type="Rhea" id="RHEA:60272"/>
        <dbReference type="Rhea" id="RHEA-COMP:15537"/>
        <dbReference type="Rhea" id="RHEA-COMP:15540"/>
        <dbReference type="ChEBI" id="CHEBI:15378"/>
        <dbReference type="ChEBI" id="CHEBI:57856"/>
        <dbReference type="ChEBI" id="CHEBI:59789"/>
        <dbReference type="ChEBI" id="CHEBI:61961"/>
        <dbReference type="ChEBI" id="CHEBI:61976"/>
    </reaction>
</comment>
<evidence type="ECO:0000256" key="16">
    <source>
        <dbReference type="PROSITE-ProRule" id="PRU00146"/>
    </source>
</evidence>
<dbReference type="InterPro" id="IPR003616">
    <property type="entry name" value="Post-SET_dom"/>
</dbReference>
<evidence type="ECO:0000259" key="20">
    <source>
        <dbReference type="PROSITE" id="PS50280"/>
    </source>
</evidence>